<feature type="region of interest" description="Disordered" evidence="1">
    <location>
        <begin position="311"/>
        <end position="343"/>
    </location>
</feature>
<reference evidence="2 3" key="1">
    <citation type="submission" date="2019-07" db="EMBL/GenBank/DDBJ databases">
        <title>Genome assembly of two rare yeast pathogens: Diutina rugosa and Trichomonascus ciferrii.</title>
        <authorList>
            <person name="Mixao V."/>
            <person name="Saus E."/>
            <person name="Hansen A."/>
            <person name="Lass-Flor C."/>
            <person name="Gabaldon T."/>
        </authorList>
    </citation>
    <scope>NUCLEOTIDE SEQUENCE [LARGE SCALE GENOMIC DNA]</scope>
    <source>
        <strain evidence="2 3">CBS 613</strain>
    </source>
</reference>
<dbReference type="GeneID" id="54781162"/>
<sequence length="343" mass="38150">MLSSKLALPPPISGVKLLQLITSADELLSTKEYQFQRVQNYFETHIPPAKDLPKYIKAMIKVLQTRPSVSLSFTVLHMVSALAKTRAIVHVSHSQRRMLISWLLVQPVSMARTTGRALAMVWFKVPTDVEMVMSWVGRQATPTIVESCLDSVLVRPDYDLSSDFSQYHVAALLSSASFVMEIRPRDLSKKYSVILPSKKLEALFDRVVTVVAPVMLLPPHSPQPMSSISSADLSDKVQNGSSATTNGDLNPEMKGVSKEQRRKQKKFLRSLLGPEVVAAAAKRVGLDESDARQHLNRALKHAHLTANIKHMNPKSKTTPKMRLAKTRSPAGRPTGQLKDFRDL</sequence>
<dbReference type="Proteomes" id="UP000449547">
    <property type="component" value="Unassembled WGS sequence"/>
</dbReference>
<comment type="caution">
    <text evidence="2">The sequence shown here is derived from an EMBL/GenBank/DDBJ whole genome shotgun (WGS) entry which is preliminary data.</text>
</comment>
<dbReference type="RefSeq" id="XP_034012677.1">
    <property type="nucleotide sequence ID" value="XM_034155171.1"/>
</dbReference>
<evidence type="ECO:0000313" key="3">
    <source>
        <dbReference type="Proteomes" id="UP000449547"/>
    </source>
</evidence>
<dbReference type="EMBL" id="SWFT01000070">
    <property type="protein sequence ID" value="KAA8903224.1"/>
    <property type="molecule type" value="Genomic_DNA"/>
</dbReference>
<feature type="compositionally biased region" description="Polar residues" evidence="1">
    <location>
        <begin position="223"/>
        <end position="248"/>
    </location>
</feature>
<organism evidence="2 3">
    <name type="scientific">Diutina rugosa</name>
    <name type="common">Yeast</name>
    <name type="synonym">Candida rugosa</name>
    <dbReference type="NCBI Taxonomy" id="5481"/>
    <lineage>
        <taxon>Eukaryota</taxon>
        <taxon>Fungi</taxon>
        <taxon>Dikarya</taxon>
        <taxon>Ascomycota</taxon>
        <taxon>Saccharomycotina</taxon>
        <taxon>Pichiomycetes</taxon>
        <taxon>Debaryomycetaceae</taxon>
        <taxon>Diutina</taxon>
    </lineage>
</organism>
<dbReference type="AlphaFoldDB" id="A0A642UPS6"/>
<name>A0A642UPS6_DIURU</name>
<accession>A0A642UPS6</accession>
<feature type="region of interest" description="Disordered" evidence="1">
    <location>
        <begin position="221"/>
        <end position="262"/>
    </location>
</feature>
<evidence type="ECO:0000313" key="2">
    <source>
        <dbReference type="EMBL" id="KAA8903224.1"/>
    </source>
</evidence>
<proteinExistence type="predicted"/>
<keyword evidence="3" id="KW-1185">Reference proteome</keyword>
<evidence type="ECO:0000256" key="1">
    <source>
        <dbReference type="SAM" id="MobiDB-lite"/>
    </source>
</evidence>
<feature type="compositionally biased region" description="Basic residues" evidence="1">
    <location>
        <begin position="311"/>
        <end position="325"/>
    </location>
</feature>
<gene>
    <name evidence="2" type="ORF">DIURU_002511</name>
</gene>
<protein>
    <submittedName>
        <fullName evidence="2">Uncharacterized protein</fullName>
    </submittedName>
</protein>
<dbReference type="VEuPathDB" id="FungiDB:DIURU_002511"/>